<feature type="domain" description="Ras-GAP" evidence="5">
    <location>
        <begin position="468"/>
        <end position="675"/>
    </location>
</feature>
<dbReference type="Proteomes" id="UP000332933">
    <property type="component" value="Unassembled WGS sequence"/>
</dbReference>
<dbReference type="PANTHER" id="PTHR10194">
    <property type="entry name" value="RAS GTPASE-ACTIVATING PROTEINS"/>
    <property type="match status" value="1"/>
</dbReference>
<organism evidence="7 8">
    <name type="scientific">Aphanomyces stellatus</name>
    <dbReference type="NCBI Taxonomy" id="120398"/>
    <lineage>
        <taxon>Eukaryota</taxon>
        <taxon>Sar</taxon>
        <taxon>Stramenopiles</taxon>
        <taxon>Oomycota</taxon>
        <taxon>Saprolegniomycetes</taxon>
        <taxon>Saprolegniales</taxon>
        <taxon>Verrucalvaceae</taxon>
        <taxon>Aphanomyces</taxon>
    </lineage>
</organism>
<dbReference type="SMART" id="SM00233">
    <property type="entry name" value="PH"/>
    <property type="match status" value="1"/>
</dbReference>
<dbReference type="EMBL" id="VJMH01006898">
    <property type="protein sequence ID" value="KAF0687604.1"/>
    <property type="molecule type" value="Genomic_DNA"/>
</dbReference>
<dbReference type="Gene3D" id="2.30.29.30">
    <property type="entry name" value="Pleckstrin-homology domain (PH domain)/Phosphotyrosine-binding domain (PTB)"/>
    <property type="match status" value="1"/>
</dbReference>
<dbReference type="SMART" id="SM00323">
    <property type="entry name" value="RasGAP"/>
    <property type="match status" value="1"/>
</dbReference>
<dbReference type="AlphaFoldDB" id="A0A485LFL5"/>
<feature type="coiled-coil region" evidence="2">
    <location>
        <begin position="142"/>
        <end position="197"/>
    </location>
</feature>
<reference evidence="7 8" key="1">
    <citation type="submission" date="2019-03" db="EMBL/GenBank/DDBJ databases">
        <authorList>
            <person name="Gaulin E."/>
            <person name="Dumas B."/>
        </authorList>
    </citation>
    <scope>NUCLEOTIDE SEQUENCE [LARGE SCALE GENOMIC DNA]</scope>
    <source>
        <strain evidence="7">CBS 568.67</strain>
    </source>
</reference>
<dbReference type="Pfam" id="PF00616">
    <property type="entry name" value="RasGAP"/>
    <property type="match status" value="1"/>
</dbReference>
<feature type="domain" description="PH" evidence="4">
    <location>
        <begin position="39"/>
        <end position="142"/>
    </location>
</feature>
<evidence type="ECO:0000313" key="7">
    <source>
        <dbReference type="EMBL" id="VFT97343.1"/>
    </source>
</evidence>
<dbReference type="PROSITE" id="PS50018">
    <property type="entry name" value="RAS_GTPASE_ACTIV_2"/>
    <property type="match status" value="1"/>
</dbReference>
<evidence type="ECO:0000259" key="4">
    <source>
        <dbReference type="PROSITE" id="PS50003"/>
    </source>
</evidence>
<dbReference type="CDD" id="cd00821">
    <property type="entry name" value="PH"/>
    <property type="match status" value="1"/>
</dbReference>
<evidence type="ECO:0000259" key="5">
    <source>
        <dbReference type="PROSITE" id="PS50018"/>
    </source>
</evidence>
<dbReference type="OrthoDB" id="28245at2759"/>
<reference evidence="6" key="2">
    <citation type="submission" date="2019-06" db="EMBL/GenBank/DDBJ databases">
        <title>Genomics analysis of Aphanomyces spp. identifies a new class of oomycete effector associated with host adaptation.</title>
        <authorList>
            <person name="Gaulin E."/>
        </authorList>
    </citation>
    <scope>NUCLEOTIDE SEQUENCE</scope>
    <source>
        <strain evidence="6">CBS 578.67</strain>
    </source>
</reference>
<dbReference type="PANTHER" id="PTHR10194:SF60">
    <property type="entry name" value="RAS GTPASE-ACTIVATING PROTEIN RASKOL"/>
    <property type="match status" value="1"/>
</dbReference>
<sequence length="812" mass="89151">MPPPPPLDSHAAAQLQSLGGEFAIRGEDLLNWNPVLVDNMAKKGKSFKSGWVEYVVCLHQNVLYYYRDTREIPSGCLYLDGCVVEAVDRIFKNMSPGDSHILAEECGPCFKITSRMGRSLLFRTRSKETRIQWIHMIQELSYDTLAGRLQNAQKERRDLIQQVNESGAVADALRVELDDLRRKYSELEMERDMALAAAAAAADKPDVVSPPKPVVLEEPAEVAPAPVSSKPPTSAPVAVAAVSATSTGAPNLSRSDSASLRPSSTSRGTIDTEALTKMTSELAGMARNLQQTLFSQPTPPPSTKDPEVDRATEKATSTSRMMMSAMEKIIFDMELEDELHRNRTIAGKASSSTAATGGPPLYQSFLATPSMPRDPNVAPIVLLEHSPSAFRQQASESVEDIGWSTPKPHTKVPNYTVDEHHNRESFELPRNSLVSDVDVKRGDTLTSLIVRPDMIVVTSLLNTCQRSDKMALLFPLLRIYGSRNALYKLMQWSIDTEVQSALSLATLFRSDDYSSRLLSTYAKAVGLRFIHTALADHIRALCTDKKSSDFELNIAKDPSLSDPVKLQRNADNLMAVCQTIVDSILDHVDALPLSFVHVCRYLKGKLIERFLDKSEEDYDGSSSPIKAIMGGFLFLRFICPAITTPHSYGLLDEIPDASSRRILVLVTKLLFNCSTDVEFGVKESYMRIVNGFILQNAPRMSFLYTRLTAKREGDIEACFTADSDGIFANITQDQLIQDRDEIMLALGKHVDEVVGKVALSSESLAQQLQVVMAPSTAAAAAAAAAASPQKDVEKKKTGGGGIMGFFAPNRKL</sequence>
<dbReference type="Gene3D" id="1.10.506.10">
    <property type="entry name" value="GTPase Activation - p120gap, domain 1"/>
    <property type="match status" value="2"/>
</dbReference>
<accession>A0A485LFL5</accession>
<dbReference type="Pfam" id="PF00169">
    <property type="entry name" value="PH"/>
    <property type="match status" value="1"/>
</dbReference>
<keyword evidence="8" id="KW-1185">Reference proteome</keyword>
<dbReference type="InterPro" id="IPR001936">
    <property type="entry name" value="RasGAP_dom"/>
</dbReference>
<protein>
    <submittedName>
        <fullName evidence="7">Aste57867_20663 protein</fullName>
    </submittedName>
</protein>
<evidence type="ECO:0000313" key="8">
    <source>
        <dbReference type="Proteomes" id="UP000332933"/>
    </source>
</evidence>
<feature type="region of interest" description="Disordered" evidence="3">
    <location>
        <begin position="245"/>
        <end position="268"/>
    </location>
</feature>
<evidence type="ECO:0000313" key="6">
    <source>
        <dbReference type="EMBL" id="KAF0687604.1"/>
    </source>
</evidence>
<dbReference type="InterPro" id="IPR039360">
    <property type="entry name" value="Ras_GTPase"/>
</dbReference>
<proteinExistence type="predicted"/>
<dbReference type="GO" id="GO:0005096">
    <property type="term" value="F:GTPase activator activity"/>
    <property type="evidence" value="ECO:0007669"/>
    <property type="project" value="UniProtKB-KW"/>
</dbReference>
<dbReference type="SUPFAM" id="SSF48350">
    <property type="entry name" value="GTPase activation domain, GAP"/>
    <property type="match status" value="1"/>
</dbReference>
<feature type="region of interest" description="Disordered" evidence="3">
    <location>
        <begin position="293"/>
        <end position="319"/>
    </location>
</feature>
<dbReference type="SUPFAM" id="SSF50729">
    <property type="entry name" value="PH domain-like"/>
    <property type="match status" value="1"/>
</dbReference>
<gene>
    <name evidence="7" type="primary">Aste57867_20663</name>
    <name evidence="6" type="ORF">As57867_020595</name>
    <name evidence="7" type="ORF">ASTE57867_20663</name>
</gene>
<keyword evidence="2" id="KW-0175">Coiled coil</keyword>
<dbReference type="InterPro" id="IPR008936">
    <property type="entry name" value="Rho_GTPase_activation_prot"/>
</dbReference>
<keyword evidence="1" id="KW-0343">GTPase activation</keyword>
<dbReference type="PROSITE" id="PS50003">
    <property type="entry name" value="PH_DOMAIN"/>
    <property type="match status" value="1"/>
</dbReference>
<feature type="compositionally biased region" description="Low complexity" evidence="3">
    <location>
        <begin position="245"/>
        <end position="267"/>
    </location>
</feature>
<evidence type="ECO:0000256" key="3">
    <source>
        <dbReference type="SAM" id="MobiDB-lite"/>
    </source>
</evidence>
<evidence type="ECO:0000256" key="2">
    <source>
        <dbReference type="SAM" id="Coils"/>
    </source>
</evidence>
<dbReference type="InterPro" id="IPR011993">
    <property type="entry name" value="PH-like_dom_sf"/>
</dbReference>
<dbReference type="EMBL" id="CAADRA010006924">
    <property type="protein sequence ID" value="VFT97343.1"/>
    <property type="molecule type" value="Genomic_DNA"/>
</dbReference>
<dbReference type="InterPro" id="IPR001849">
    <property type="entry name" value="PH_domain"/>
</dbReference>
<feature type="compositionally biased region" description="Basic and acidic residues" evidence="3">
    <location>
        <begin position="304"/>
        <end position="313"/>
    </location>
</feature>
<evidence type="ECO:0000256" key="1">
    <source>
        <dbReference type="ARBA" id="ARBA00022468"/>
    </source>
</evidence>
<name>A0A485LFL5_9STRA</name>